<feature type="repeat" description="ANK" evidence="3">
    <location>
        <begin position="1420"/>
        <end position="1452"/>
    </location>
</feature>
<dbReference type="PANTHER" id="PTHR24198:SF165">
    <property type="entry name" value="ANKYRIN REPEAT-CONTAINING PROTEIN-RELATED"/>
    <property type="match status" value="1"/>
</dbReference>
<dbReference type="Pfam" id="PF24883">
    <property type="entry name" value="NPHP3_N"/>
    <property type="match status" value="1"/>
</dbReference>
<reference evidence="6 7" key="1">
    <citation type="submission" date="2016-03" db="EMBL/GenBank/DDBJ databases">
        <authorList>
            <person name="Ploux O."/>
        </authorList>
    </citation>
    <scope>NUCLEOTIDE SEQUENCE [LARGE SCALE GENOMIC DNA]</scope>
    <source>
        <strain evidence="6 7">UAMH 11012</strain>
    </source>
</reference>
<dbReference type="EMBL" id="FJOG01000075">
    <property type="protein sequence ID" value="CZR69629.1"/>
    <property type="molecule type" value="Genomic_DNA"/>
</dbReference>
<evidence type="ECO:0000256" key="2">
    <source>
        <dbReference type="ARBA" id="ARBA00023043"/>
    </source>
</evidence>
<dbReference type="InterPro" id="IPR043136">
    <property type="entry name" value="B30.2/SPRY_sf"/>
</dbReference>
<evidence type="ECO:0000256" key="1">
    <source>
        <dbReference type="ARBA" id="ARBA00022737"/>
    </source>
</evidence>
<dbReference type="OrthoDB" id="4938465at2759"/>
<dbReference type="Gene3D" id="3.40.50.300">
    <property type="entry name" value="P-loop containing nucleotide triphosphate hydrolases"/>
    <property type="match status" value="1"/>
</dbReference>
<dbReference type="InterPro" id="IPR003877">
    <property type="entry name" value="SPRY_dom"/>
</dbReference>
<proteinExistence type="predicted"/>
<dbReference type="Proteomes" id="UP000184330">
    <property type="component" value="Unassembled WGS sequence"/>
</dbReference>
<feature type="repeat" description="ANK" evidence="3">
    <location>
        <begin position="786"/>
        <end position="818"/>
    </location>
</feature>
<feature type="region of interest" description="Disordered" evidence="4">
    <location>
        <begin position="1276"/>
        <end position="1299"/>
    </location>
</feature>
<feature type="region of interest" description="Disordered" evidence="4">
    <location>
        <begin position="1790"/>
        <end position="1812"/>
    </location>
</feature>
<dbReference type="CDD" id="cd12885">
    <property type="entry name" value="SPRY_RanBP_like"/>
    <property type="match status" value="1"/>
</dbReference>
<dbReference type="SUPFAM" id="SSF49899">
    <property type="entry name" value="Concanavalin A-like lectins/glucanases"/>
    <property type="match status" value="1"/>
</dbReference>
<dbReference type="Gene3D" id="1.25.40.20">
    <property type="entry name" value="Ankyrin repeat-containing domain"/>
    <property type="match status" value="3"/>
</dbReference>
<keyword evidence="2 3" id="KW-0040">ANK repeat</keyword>
<name>A0A1L7XXB1_9HELO</name>
<dbReference type="PROSITE" id="PS50088">
    <property type="entry name" value="ANK_REPEAT"/>
    <property type="match status" value="6"/>
</dbReference>
<evidence type="ECO:0000259" key="5">
    <source>
        <dbReference type="PROSITE" id="PS50188"/>
    </source>
</evidence>
<dbReference type="InterPro" id="IPR001870">
    <property type="entry name" value="B30.2/SPRY"/>
</dbReference>
<feature type="compositionally biased region" description="Basic and acidic residues" evidence="4">
    <location>
        <begin position="1276"/>
        <end position="1292"/>
    </location>
</feature>
<dbReference type="PROSITE" id="PS50188">
    <property type="entry name" value="B302_SPRY"/>
    <property type="match status" value="1"/>
</dbReference>
<dbReference type="STRING" id="576137.A0A1L7XXB1"/>
<dbReference type="InterPro" id="IPR013320">
    <property type="entry name" value="ConA-like_dom_sf"/>
</dbReference>
<evidence type="ECO:0000313" key="7">
    <source>
        <dbReference type="Proteomes" id="UP000184330"/>
    </source>
</evidence>
<dbReference type="InterPro" id="IPR056884">
    <property type="entry name" value="NPHP3-like_N"/>
</dbReference>
<feature type="repeat" description="ANK" evidence="3">
    <location>
        <begin position="1185"/>
        <end position="1217"/>
    </location>
</feature>
<dbReference type="PROSITE" id="PS50297">
    <property type="entry name" value="ANK_REP_REGION"/>
    <property type="match status" value="4"/>
</dbReference>
<dbReference type="PANTHER" id="PTHR24198">
    <property type="entry name" value="ANKYRIN REPEAT AND PROTEIN KINASE DOMAIN-CONTAINING PROTEIN"/>
    <property type="match status" value="1"/>
</dbReference>
<dbReference type="InterPro" id="IPR036770">
    <property type="entry name" value="Ankyrin_rpt-contain_sf"/>
</dbReference>
<evidence type="ECO:0000256" key="3">
    <source>
        <dbReference type="PROSITE-ProRule" id="PRU00023"/>
    </source>
</evidence>
<dbReference type="SMART" id="SM00449">
    <property type="entry name" value="SPRY"/>
    <property type="match status" value="1"/>
</dbReference>
<keyword evidence="7" id="KW-1185">Reference proteome</keyword>
<organism evidence="6 7">
    <name type="scientific">Phialocephala subalpina</name>
    <dbReference type="NCBI Taxonomy" id="576137"/>
    <lineage>
        <taxon>Eukaryota</taxon>
        <taxon>Fungi</taxon>
        <taxon>Dikarya</taxon>
        <taxon>Ascomycota</taxon>
        <taxon>Pezizomycotina</taxon>
        <taxon>Leotiomycetes</taxon>
        <taxon>Helotiales</taxon>
        <taxon>Mollisiaceae</taxon>
        <taxon>Phialocephala</taxon>
        <taxon>Phialocephala fortinii species complex</taxon>
    </lineage>
</organism>
<dbReference type="Pfam" id="PF12796">
    <property type="entry name" value="Ank_2"/>
    <property type="match status" value="3"/>
</dbReference>
<feature type="repeat" description="ANK" evidence="3">
    <location>
        <begin position="1453"/>
        <end position="1485"/>
    </location>
</feature>
<dbReference type="InterPro" id="IPR044736">
    <property type="entry name" value="Gid1/RanBPM/SPLA_SPRY"/>
</dbReference>
<dbReference type="InterPro" id="IPR027417">
    <property type="entry name" value="P-loop_NTPase"/>
</dbReference>
<protein>
    <recommendedName>
        <fullName evidence="5">B30.2/SPRY domain-containing protein</fullName>
    </recommendedName>
</protein>
<accession>A0A1L7XXB1</accession>
<feature type="compositionally biased region" description="Basic and acidic residues" evidence="4">
    <location>
        <begin position="1790"/>
        <end position="1800"/>
    </location>
</feature>
<evidence type="ECO:0000256" key="4">
    <source>
        <dbReference type="SAM" id="MobiDB-lite"/>
    </source>
</evidence>
<sequence>MSLIVLINGVNDSGESKTALNIRRAELFSTFFPDASVEIFDFFANDIDLLDGLYLWKQARNIINSLKKSATAPSENDLQPPAVVFLAHTTGATLVKQILLLALEHSSYQWLAFGVVGLHFFDSPCFTEPLLWDHFLIQTLAIGDIHGPRSSQLFPTLPDVLSKVEREFATVSQGFNIILHGEPQAKNDDSRLDEVVDNIRGHFRRKSMGMKTGFQALQRRLSVHTTSLSRLKPIIADLESTAWILTHPTYKSWMASEAPTVLGMIGAPGSGSTYVSSHVISALTTTNDDSQAFVLSFDFDRWDSRRNSEQALVSSLIRQLLTLNPQLYRTMENITNLLVAQSNVACGQLLALFRSFLSKVEPSRNVFLVINGADQCLQPLRGRVASLITMPSFAGSLKVLMTASTPLELPVNVLDCIRSSVGQRVAQIIFQKPAWKDSREAIIQRLCAEGCTYLQVKLNLGILERGYTPSTRKGIRQFLSKEALQPKDTFETAVGALSQGEPAGLLLNWVFHALRPLTVSELAVALTLTPDKEVAGESALDTIGDELSLTIVRDLVSSMGTILKLVDDEVMLIHHTIHDYFEAQRALLVPNFHALVTRCCLMYLSACSAHMNTTPTSANGSDQACAKPEMATAFLEYAETSWLEHYKFEPLPTKALDDEVLRFLTSGTDAFKGWVRKFRTVLQWPIDMDPGDTLLLAIQLGFRRVVQQITKSEGAIIPDRIVGAMAASARAGNIEIFRDLLGTVPPGLYLVPVLCAAAEYGRSEIVQLLMTRISASSFPSASNSQENNDPLLLATANGHTATVEVLLSHGCHIVSSEETVRDGEAPRSRTNAVHLAAQLGDVETLLTLQRLQPDEFEALVESPNSDGKSPLQLCCIAGSSQAFDILFRVSKPEDHDLHKLFSVAAEHGHLAIVDQLLSAGVSIVDGRVSTTIGPLQVGAENGHYAVVSRLIDEGKKLVNSTETLEATTRASLWKSQLSSSFEVSFDDNDNYDCRIVALLAPYRDTSGEKDNNAMMNAVYYGQVDTVKVLMDAGISVHKNRDSCPNYNGLLDSAISGNRPDSIRFLMDQGIAVQWDENWEETSIHYATRQRLSLCVRELLRKATPEDVWRKNGDNRTAFEIAVETGSAAAVKSFLDWKDGDVLFEPSLGSQRPTKILITALRSGNLDLIRLILDNGWVVNPTESRSQDPPLHVAIEVGKLDIIQMLLKRSANPDIRNNKRETPLHIAVKCKSETSIKSLLEYNANSKLVDSEYLSPLHVAVREDESDLVAALLGFEKDQPDGEPQTRTEKAIEEGAEGTTKVQTPQLGVDAEIPGSGTTPLLMAIGNRNPKIVRMLLKAGANPNGQGGGLGSLLNMAIWKRELGTIRALLNSGANTKTVTRAFGGPFHALNFGTASALEESRDIATLLLADKAEVDAADYAGGTPLMRAIFHHNMQYAELLLELGANPKIQDNLGMTSIHYAASWGSENLIKKLIGAGLDPCTLDACSCKPLYRAGLAATNDHNYEYSLQKFHTILEALPAEHRQNDLESALTAVLKAGSKELFQEIVQVKGLDTNVPDRHGWTALDVANFSPTLTEEAAILRSMGAVNGNAMKEPTRLCPCDVHYDDSLSPDGREAWVEGNTHMSTFGFGGAVRADHCIPASKPTYFEVEILELQPGNTIAIGLLQESSKLTELIGWRPGTWGYHSDDGSLISDNDTVIEDAPGYRAGQTVGVAVDLAKRKACFVLDNIWESSVFDIFGQLYPAVSFQSRDVGRPQIRINFGPEKGGTKFKHKPRDDWVETVAPAVPSALEEKQLEERPGESQTGADLHSRTSTRMATEFAAGGAAAYDEALPSRLGTQSNGYIYAQHHACAAVSSPAQPSLASE</sequence>
<feature type="compositionally biased region" description="Polar residues" evidence="4">
    <location>
        <begin position="1801"/>
        <end position="1812"/>
    </location>
</feature>
<evidence type="ECO:0000313" key="6">
    <source>
        <dbReference type="EMBL" id="CZR69629.1"/>
    </source>
</evidence>
<feature type="domain" description="B30.2/SPRY" evidence="5">
    <location>
        <begin position="1576"/>
        <end position="1766"/>
    </location>
</feature>
<dbReference type="Pfam" id="PF00023">
    <property type="entry name" value="Ank"/>
    <property type="match status" value="1"/>
</dbReference>
<dbReference type="Pfam" id="PF13637">
    <property type="entry name" value="Ank_4"/>
    <property type="match status" value="1"/>
</dbReference>
<keyword evidence="1" id="KW-0677">Repeat</keyword>
<dbReference type="InterPro" id="IPR002110">
    <property type="entry name" value="Ankyrin_rpt"/>
</dbReference>
<feature type="repeat" description="ANK" evidence="3">
    <location>
        <begin position="1315"/>
        <end position="1347"/>
    </location>
</feature>
<dbReference type="Pfam" id="PF00622">
    <property type="entry name" value="SPRY"/>
    <property type="match status" value="1"/>
</dbReference>
<dbReference type="SUPFAM" id="SSF48403">
    <property type="entry name" value="Ankyrin repeat"/>
    <property type="match status" value="2"/>
</dbReference>
<feature type="repeat" description="ANK" evidence="3">
    <location>
        <begin position="1218"/>
        <end position="1250"/>
    </location>
</feature>
<gene>
    <name evidence="6" type="ORF">PAC_19529</name>
</gene>
<dbReference type="SMART" id="SM00248">
    <property type="entry name" value="ANK"/>
    <property type="match status" value="18"/>
</dbReference>
<dbReference type="Gene3D" id="2.60.120.920">
    <property type="match status" value="1"/>
</dbReference>